<dbReference type="RefSeq" id="WP_239368548.1">
    <property type="nucleotide sequence ID" value="NZ_JAKREW010000024.1"/>
</dbReference>
<name>A0ABS9QJ48_9HYPH</name>
<protein>
    <submittedName>
        <fullName evidence="1">DUF1491 family protein</fullName>
    </submittedName>
</protein>
<gene>
    <name evidence="1" type="ORF">L4923_20510</name>
</gene>
<evidence type="ECO:0000313" key="2">
    <source>
        <dbReference type="Proteomes" id="UP001201701"/>
    </source>
</evidence>
<dbReference type="Proteomes" id="UP001201701">
    <property type="component" value="Unassembled WGS sequence"/>
</dbReference>
<comment type="caution">
    <text evidence="1">The sequence shown here is derived from an EMBL/GenBank/DDBJ whole genome shotgun (WGS) entry which is preliminary data.</text>
</comment>
<evidence type="ECO:0000313" key="1">
    <source>
        <dbReference type="EMBL" id="MCG7507421.1"/>
    </source>
</evidence>
<keyword evidence="2" id="KW-1185">Reference proteome</keyword>
<proteinExistence type="predicted"/>
<dbReference type="Pfam" id="PF07372">
    <property type="entry name" value="DUF1491"/>
    <property type="match status" value="1"/>
</dbReference>
<dbReference type="EMBL" id="JAKREW010000024">
    <property type="protein sequence ID" value="MCG7507421.1"/>
    <property type="molecule type" value="Genomic_DNA"/>
</dbReference>
<organism evidence="1 2">
    <name type="scientific">Mesorhizobium retamae</name>
    <dbReference type="NCBI Taxonomy" id="2912854"/>
    <lineage>
        <taxon>Bacteria</taxon>
        <taxon>Pseudomonadati</taxon>
        <taxon>Pseudomonadota</taxon>
        <taxon>Alphaproteobacteria</taxon>
        <taxon>Hyphomicrobiales</taxon>
        <taxon>Phyllobacteriaceae</taxon>
        <taxon>Mesorhizobium</taxon>
    </lineage>
</organism>
<dbReference type="Gene3D" id="3.40.1530.20">
    <property type="entry name" value="Protein of unknown function (DUF1491)"/>
    <property type="match status" value="1"/>
</dbReference>
<dbReference type="InterPro" id="IPR009964">
    <property type="entry name" value="DUF1491"/>
</dbReference>
<sequence>MRVTTDLWVSALTRRVFASTGFAAIIQRGATEAGAVFVLTRDRFGEVTLYGPAPQTSYDDARPDERLFSKLETTLDEEIVTKRLEREKKFDPDIWVVEIEPGSVRIDELIAITTS</sequence>
<accession>A0ABS9QJ48</accession>
<reference evidence="1 2" key="1">
    <citation type="submission" date="2022-02" db="EMBL/GenBank/DDBJ databases">
        <title>Draft genome sequence of Mezorhizobium retamae strain IRAMC:0171 isolated from Retama raetam nodules.</title>
        <authorList>
            <person name="Bengaied R."/>
            <person name="Sbissi I."/>
            <person name="Huber K."/>
            <person name="Ghodbane F."/>
            <person name="Nouioui I."/>
            <person name="Tarhouni M."/>
            <person name="Gtari M."/>
        </authorList>
    </citation>
    <scope>NUCLEOTIDE SEQUENCE [LARGE SCALE GENOMIC DNA]</scope>
    <source>
        <strain evidence="1 2">IRAMC:0171</strain>
    </source>
</reference>